<dbReference type="OrthoDB" id="267397at2759"/>
<gene>
    <name evidence="2" type="ORF">BV898_14933</name>
</gene>
<dbReference type="InterPro" id="IPR039120">
    <property type="entry name" value="UBFD1"/>
</dbReference>
<dbReference type="GO" id="GO:0003723">
    <property type="term" value="F:RNA binding"/>
    <property type="evidence" value="ECO:0007669"/>
    <property type="project" value="TreeGrafter"/>
</dbReference>
<sequence>MFGLKKAFNELSKAVSAILPGRMEADSIWNSFLPAPTEEDTKTYAGTNGYDGMVESTNQLPSEETLAHSQIEANLPSSCSPSLSLKVTHNKKAYDVIISADKTVRDLKEMLTILSGIPVDKQKIMWSRGPCPDYSTLDALGAKTGSKMMMVGSSNQEVTQIQTKPNEATLKAMDQVKAGDKLGEQNLHRKIIEKGIPSDCMPGILNDREPLPPHPLSGMVNKQGQQVRLTFKLEADQIWISTKERTTKVAIGNIRKVVNEPIVGHEEYHVVGLQTGTTEASIYWFYWVPCQYVDAIREVFASFN</sequence>
<evidence type="ECO:0000313" key="2">
    <source>
        <dbReference type="EMBL" id="OWA50416.1"/>
    </source>
</evidence>
<dbReference type="PROSITE" id="PS50053">
    <property type="entry name" value="UBIQUITIN_2"/>
    <property type="match status" value="1"/>
</dbReference>
<keyword evidence="3" id="KW-1185">Reference proteome</keyword>
<feature type="domain" description="Ubiquitin-like" evidence="1">
    <location>
        <begin position="81"/>
        <end position="151"/>
    </location>
</feature>
<name>A0A9X6NCX2_HYPEX</name>
<dbReference type="SUPFAM" id="SSF54236">
    <property type="entry name" value="Ubiquitin-like"/>
    <property type="match status" value="1"/>
</dbReference>
<dbReference type="InterPro" id="IPR057455">
    <property type="entry name" value="UBFD1_C"/>
</dbReference>
<dbReference type="EMBL" id="MTYJ01000192">
    <property type="protein sequence ID" value="OWA50416.1"/>
    <property type="molecule type" value="Genomic_DNA"/>
</dbReference>
<dbReference type="Proteomes" id="UP000192578">
    <property type="component" value="Unassembled WGS sequence"/>
</dbReference>
<dbReference type="InterPro" id="IPR029071">
    <property type="entry name" value="Ubiquitin-like_domsf"/>
</dbReference>
<dbReference type="PANTHER" id="PTHR16470:SF0">
    <property type="entry name" value="UBIQUITIN DOMAIN-CONTAINING PROTEIN UBFD1"/>
    <property type="match status" value="1"/>
</dbReference>
<protein>
    <submittedName>
        <fullName evidence="2">Ubiquitin domain-containing protein UBFD1</fullName>
    </submittedName>
</protein>
<evidence type="ECO:0000313" key="3">
    <source>
        <dbReference type="Proteomes" id="UP000192578"/>
    </source>
</evidence>
<proteinExistence type="predicted"/>
<dbReference type="Pfam" id="PF25343">
    <property type="entry name" value="PH_UBFD1_C"/>
    <property type="match status" value="1"/>
</dbReference>
<dbReference type="Gene3D" id="3.10.20.90">
    <property type="entry name" value="Phosphatidylinositol 3-kinase Catalytic Subunit, Chain A, domain 1"/>
    <property type="match status" value="1"/>
</dbReference>
<dbReference type="InterPro" id="IPR000626">
    <property type="entry name" value="Ubiquitin-like_dom"/>
</dbReference>
<dbReference type="GO" id="GO:0045296">
    <property type="term" value="F:cadherin binding"/>
    <property type="evidence" value="ECO:0007669"/>
    <property type="project" value="TreeGrafter"/>
</dbReference>
<dbReference type="AlphaFoldDB" id="A0A9X6NCX2"/>
<comment type="caution">
    <text evidence="2">The sequence shown here is derived from an EMBL/GenBank/DDBJ whole genome shotgun (WGS) entry which is preliminary data.</text>
</comment>
<reference evidence="3" key="1">
    <citation type="submission" date="2017-01" db="EMBL/GenBank/DDBJ databases">
        <title>Comparative genomics of anhydrobiosis in the tardigrade Hypsibius dujardini.</title>
        <authorList>
            <person name="Yoshida Y."/>
            <person name="Koutsovoulos G."/>
            <person name="Laetsch D."/>
            <person name="Stevens L."/>
            <person name="Kumar S."/>
            <person name="Horikawa D."/>
            <person name="Ishino K."/>
            <person name="Komine S."/>
            <person name="Tomita M."/>
            <person name="Blaxter M."/>
            <person name="Arakawa K."/>
        </authorList>
    </citation>
    <scope>NUCLEOTIDE SEQUENCE [LARGE SCALE GENOMIC DNA]</scope>
    <source>
        <strain evidence="3">Z151</strain>
    </source>
</reference>
<accession>A0A9X6NCX2</accession>
<organism evidence="2 3">
    <name type="scientific">Hypsibius exemplaris</name>
    <name type="common">Freshwater tardigrade</name>
    <dbReference type="NCBI Taxonomy" id="2072580"/>
    <lineage>
        <taxon>Eukaryota</taxon>
        <taxon>Metazoa</taxon>
        <taxon>Ecdysozoa</taxon>
        <taxon>Tardigrada</taxon>
        <taxon>Eutardigrada</taxon>
        <taxon>Parachela</taxon>
        <taxon>Hypsibioidea</taxon>
        <taxon>Hypsibiidae</taxon>
        <taxon>Hypsibius</taxon>
    </lineage>
</organism>
<evidence type="ECO:0000259" key="1">
    <source>
        <dbReference type="PROSITE" id="PS50053"/>
    </source>
</evidence>
<dbReference type="PANTHER" id="PTHR16470">
    <property type="entry name" value="UBIQUITIN DOMAIN-CONTAINING PROTEIN UBFD1"/>
    <property type="match status" value="1"/>
</dbReference>